<keyword evidence="1" id="KW-0732">Signal</keyword>
<dbReference type="AlphaFoldDB" id="A0A061E6G3"/>
<dbReference type="Gramene" id="Tc02v2_t022310.1">
    <property type="protein sequence ID" value="Tc02v2_p022310.1"/>
    <property type="gene ID" value="Tc02v2_g022310"/>
</dbReference>
<evidence type="ECO:0000313" key="3">
    <source>
        <dbReference type="EMBL" id="EOY00561.1"/>
    </source>
</evidence>
<dbReference type="NCBIfam" id="TIGR01614">
    <property type="entry name" value="PME_inhib"/>
    <property type="match status" value="1"/>
</dbReference>
<feature type="chain" id="PRO_5001600907" description="Pectinesterase inhibitor domain-containing protein" evidence="1">
    <location>
        <begin position="28"/>
        <end position="157"/>
    </location>
</feature>
<feature type="domain" description="Pectinesterase inhibitor" evidence="2">
    <location>
        <begin position="27"/>
        <end position="149"/>
    </location>
</feature>
<reference evidence="3 4" key="1">
    <citation type="journal article" date="2013" name="Genome Biol.">
        <title>The genome sequence of the most widely cultivated cacao type and its use to identify candidate genes regulating pod color.</title>
        <authorList>
            <person name="Motamayor J.C."/>
            <person name="Mockaitis K."/>
            <person name="Schmutz J."/>
            <person name="Haiminen N."/>
            <person name="Iii D.L."/>
            <person name="Cornejo O."/>
            <person name="Findley S.D."/>
            <person name="Zheng P."/>
            <person name="Utro F."/>
            <person name="Royaert S."/>
            <person name="Saski C."/>
            <person name="Jenkins J."/>
            <person name="Podicheti R."/>
            <person name="Zhao M."/>
            <person name="Scheffler B.E."/>
            <person name="Stack J.C."/>
            <person name="Feltus F.A."/>
            <person name="Mustiga G.M."/>
            <person name="Amores F."/>
            <person name="Phillips W."/>
            <person name="Marelli J.P."/>
            <person name="May G.D."/>
            <person name="Shapiro H."/>
            <person name="Ma J."/>
            <person name="Bustamante C.D."/>
            <person name="Schnell R.J."/>
            <person name="Main D."/>
            <person name="Gilbert D."/>
            <person name="Parida L."/>
            <person name="Kuhn D.N."/>
        </authorList>
    </citation>
    <scope>NUCLEOTIDE SEQUENCE [LARGE SCALE GENOMIC DNA]</scope>
    <source>
        <strain evidence="4">cv. Matina 1-6</strain>
    </source>
</reference>
<dbReference type="Pfam" id="PF04043">
    <property type="entry name" value="PMEI"/>
    <property type="match status" value="1"/>
</dbReference>
<organism evidence="3 4">
    <name type="scientific">Theobroma cacao</name>
    <name type="common">Cacao</name>
    <name type="synonym">Cocoa</name>
    <dbReference type="NCBI Taxonomy" id="3641"/>
    <lineage>
        <taxon>Eukaryota</taxon>
        <taxon>Viridiplantae</taxon>
        <taxon>Streptophyta</taxon>
        <taxon>Embryophyta</taxon>
        <taxon>Tracheophyta</taxon>
        <taxon>Spermatophyta</taxon>
        <taxon>Magnoliopsida</taxon>
        <taxon>eudicotyledons</taxon>
        <taxon>Gunneridae</taxon>
        <taxon>Pentapetalae</taxon>
        <taxon>rosids</taxon>
        <taxon>malvids</taxon>
        <taxon>Malvales</taxon>
        <taxon>Malvaceae</taxon>
        <taxon>Byttnerioideae</taxon>
        <taxon>Theobroma</taxon>
    </lineage>
</organism>
<dbReference type="SMR" id="A0A061E6G3"/>
<protein>
    <recommendedName>
        <fullName evidence="2">Pectinesterase inhibitor domain-containing protein</fullName>
    </recommendedName>
</protein>
<dbReference type="Gene3D" id="1.20.140.40">
    <property type="entry name" value="Invertase/pectin methylesterase inhibitor family protein"/>
    <property type="match status" value="1"/>
</dbReference>
<proteinExistence type="predicted"/>
<dbReference type="OMA" id="QMVQACD"/>
<dbReference type="HOGENOM" id="CLU_1681066_0_0_1"/>
<dbReference type="KEGG" id="tcc:18609521"/>
<evidence type="ECO:0000259" key="2">
    <source>
        <dbReference type="SMART" id="SM00856"/>
    </source>
</evidence>
<dbReference type="CDD" id="cd15800">
    <property type="entry name" value="PMEI-like_2"/>
    <property type="match status" value="1"/>
</dbReference>
<dbReference type="EMBL" id="CM001880">
    <property type="protein sequence ID" value="EOY00561.1"/>
    <property type="molecule type" value="Genomic_DNA"/>
</dbReference>
<name>A0A061E6G3_THECC</name>
<feature type="signal peptide" evidence="1">
    <location>
        <begin position="1"/>
        <end position="27"/>
    </location>
</feature>
<dbReference type="InterPro" id="IPR035513">
    <property type="entry name" value="Invertase/methylesterase_inhib"/>
</dbReference>
<dbReference type="InterPro" id="IPR006501">
    <property type="entry name" value="Pectinesterase_inhib_dom"/>
</dbReference>
<evidence type="ECO:0000313" key="4">
    <source>
        <dbReference type="Proteomes" id="UP000026915"/>
    </source>
</evidence>
<dbReference type="SUPFAM" id="SSF101148">
    <property type="entry name" value="Plant invertase/pectin methylesterase inhibitor"/>
    <property type="match status" value="1"/>
</dbReference>
<dbReference type="InParanoid" id="A0A061E6G3"/>
<dbReference type="Proteomes" id="UP000026915">
    <property type="component" value="Chromosome 2"/>
</dbReference>
<dbReference type="GO" id="GO:0004857">
    <property type="term" value="F:enzyme inhibitor activity"/>
    <property type="evidence" value="ECO:0007669"/>
    <property type="project" value="InterPro"/>
</dbReference>
<dbReference type="OrthoDB" id="995514at2759"/>
<evidence type="ECO:0000256" key="1">
    <source>
        <dbReference type="SAM" id="SignalP"/>
    </source>
</evidence>
<dbReference type="SMART" id="SM00856">
    <property type="entry name" value="PMEI"/>
    <property type="match status" value="1"/>
</dbReference>
<gene>
    <name evidence="3" type="ORF">TCM_010456</name>
</gene>
<accession>A0A061E6G3</accession>
<dbReference type="Gramene" id="EOY00561">
    <property type="protein sequence ID" value="EOY00561"/>
    <property type="gene ID" value="TCM_010456"/>
</dbReference>
<keyword evidence="4" id="KW-1185">Reference proteome</keyword>
<sequence length="157" mass="16580">MANKQQISFSLAFLAVALFVLAGQATARREILNAEVGGAANPKDAVEMILNELISSTQRVKNKVSVLGNSQMVQACDKAYASSLESLNKAMGLVKGTAGIDTGNLKASITAALHGYDNCDYAFAESTRPSPFIPNNANLKSLVSQCLELTSKLANNN</sequence>